<keyword evidence="4 8" id="KW-0238">DNA-binding</keyword>
<sequence length="604" mass="66240">MGTFYMNSNDQREYTREENLSNSHLGTQVLPGTGTGTGTMMYMGSGSFSGAMEGNSEQQNSCVQMQTIGTNLDSAAHRQHEVLFMQPVGGHTGLLQAVHNLQGHGQGLSLSLGTQIPQGYAFFSPHPPLPGSNISRDGDRPLGDEQLRNPGFVAQAFVGSHQDSSRMSFSGTGRAISNSRYLKAAQQLLDEVVNVRKALKHCDEEKNRRTREDSAKVSKEGDETSKKDDGATSGAQESAGKAPKELSHAEKQDLQHKLTKLLSMLDEVDRRYKQYYHQMQIVVSSFDVIAGFGAAKPYTALALQTISRHFRCLRDAISGQIQATRESLGEQDSSARVGIARLRYVDQQLRQQRALQQLGMMQQHVWRPQRGLPENSVSILRAWLFEHFLHPYPKDSEKIMLARQTGLTRSQVSNWFINARVRLWKPMVEEMYKEEAGDMDSNLSSENTSNPIKVDHKKTPDQREDLQQQSPVTTSRRVQIVNESTSEHGAGMEIPGSVGGIETISSSLFSGTNRYAAAPTYNVGELGRFGNGNGGVSLTLGLQHCDGSVMPLSAGTPHGFMGLTGESIPYSAGTASSVAETSEFEAMSIGTQQQRFSSSWASIT</sequence>
<evidence type="ECO:0000256" key="9">
    <source>
        <dbReference type="SAM" id="MobiDB-lite"/>
    </source>
</evidence>
<dbReference type="Pfam" id="PF07526">
    <property type="entry name" value="POX"/>
    <property type="match status" value="1"/>
</dbReference>
<keyword evidence="7 8" id="KW-0539">Nucleus</keyword>
<reference evidence="11 12" key="1">
    <citation type="journal article" date="2023" name="Hortic Res">
        <title>Pangenome of water caltrop reveals structural variations and asymmetric subgenome divergence after allopolyploidization.</title>
        <authorList>
            <person name="Zhang X."/>
            <person name="Chen Y."/>
            <person name="Wang L."/>
            <person name="Yuan Y."/>
            <person name="Fang M."/>
            <person name="Shi L."/>
            <person name="Lu R."/>
            <person name="Comes H.P."/>
            <person name="Ma Y."/>
            <person name="Chen Y."/>
            <person name="Huang G."/>
            <person name="Zhou Y."/>
            <person name="Zheng Z."/>
            <person name="Qiu Y."/>
        </authorList>
    </citation>
    <scope>NUCLEOTIDE SEQUENCE [LARGE SCALE GENOMIC DNA]</scope>
    <source>
        <tissue evidence="11">Roots</tissue>
    </source>
</reference>
<dbReference type="InterPro" id="IPR001356">
    <property type="entry name" value="HD"/>
</dbReference>
<feature type="region of interest" description="Disordered" evidence="9">
    <location>
        <begin position="204"/>
        <end position="252"/>
    </location>
</feature>
<dbReference type="SMART" id="SM00574">
    <property type="entry name" value="POX"/>
    <property type="match status" value="1"/>
</dbReference>
<dbReference type="Pfam" id="PF05920">
    <property type="entry name" value="Homeobox_KN"/>
    <property type="match status" value="1"/>
</dbReference>
<feature type="compositionally biased region" description="Polar residues" evidence="9">
    <location>
        <begin position="441"/>
        <end position="451"/>
    </location>
</feature>
<evidence type="ECO:0000256" key="7">
    <source>
        <dbReference type="ARBA" id="ARBA00023242"/>
    </source>
</evidence>
<evidence type="ECO:0000259" key="10">
    <source>
        <dbReference type="PROSITE" id="PS50071"/>
    </source>
</evidence>
<dbReference type="InterPro" id="IPR008422">
    <property type="entry name" value="KN_HD"/>
</dbReference>
<feature type="DNA-binding region" description="Homeobox" evidence="8">
    <location>
        <begin position="365"/>
        <end position="427"/>
    </location>
</feature>
<evidence type="ECO:0000256" key="3">
    <source>
        <dbReference type="ARBA" id="ARBA00023015"/>
    </source>
</evidence>
<dbReference type="Proteomes" id="UP001345219">
    <property type="component" value="Chromosome 8"/>
</dbReference>
<dbReference type="SMART" id="SM00389">
    <property type="entry name" value="HOX"/>
    <property type="match status" value="1"/>
</dbReference>
<dbReference type="EMBL" id="JAXIOK010000014">
    <property type="protein sequence ID" value="KAK4754910.1"/>
    <property type="molecule type" value="Genomic_DNA"/>
</dbReference>
<evidence type="ECO:0000313" key="11">
    <source>
        <dbReference type="EMBL" id="KAK4754910.1"/>
    </source>
</evidence>
<protein>
    <recommendedName>
        <fullName evidence="10">Homeobox domain-containing protein</fullName>
    </recommendedName>
</protein>
<organism evidence="11 12">
    <name type="scientific">Trapa incisa</name>
    <dbReference type="NCBI Taxonomy" id="236973"/>
    <lineage>
        <taxon>Eukaryota</taxon>
        <taxon>Viridiplantae</taxon>
        <taxon>Streptophyta</taxon>
        <taxon>Embryophyta</taxon>
        <taxon>Tracheophyta</taxon>
        <taxon>Spermatophyta</taxon>
        <taxon>Magnoliopsida</taxon>
        <taxon>eudicotyledons</taxon>
        <taxon>Gunneridae</taxon>
        <taxon>Pentapetalae</taxon>
        <taxon>rosids</taxon>
        <taxon>malvids</taxon>
        <taxon>Myrtales</taxon>
        <taxon>Lythraceae</taxon>
        <taxon>Trapa</taxon>
    </lineage>
</organism>
<keyword evidence="5 8" id="KW-0371">Homeobox</keyword>
<evidence type="ECO:0000256" key="5">
    <source>
        <dbReference type="ARBA" id="ARBA00023155"/>
    </source>
</evidence>
<comment type="similarity">
    <text evidence="2">Belongs to the TALE/BELL homeobox family.</text>
</comment>
<dbReference type="PROSITE" id="PS50071">
    <property type="entry name" value="HOMEOBOX_2"/>
    <property type="match status" value="1"/>
</dbReference>
<dbReference type="FunFam" id="1.10.10.60:FF:000083">
    <property type="entry name" value="BEL1-like homeodomain protein 4"/>
    <property type="match status" value="1"/>
</dbReference>
<feature type="compositionally biased region" description="Polar residues" evidence="9">
    <location>
        <begin position="467"/>
        <end position="476"/>
    </location>
</feature>
<dbReference type="SUPFAM" id="SSF46689">
    <property type="entry name" value="Homeodomain-like"/>
    <property type="match status" value="1"/>
</dbReference>
<evidence type="ECO:0000256" key="4">
    <source>
        <dbReference type="ARBA" id="ARBA00023125"/>
    </source>
</evidence>
<dbReference type="CDD" id="cd00086">
    <property type="entry name" value="homeodomain"/>
    <property type="match status" value="1"/>
</dbReference>
<keyword evidence="6" id="KW-0804">Transcription</keyword>
<feature type="domain" description="Homeobox" evidence="10">
    <location>
        <begin position="363"/>
        <end position="426"/>
    </location>
</feature>
<gene>
    <name evidence="11" type="ORF">SAY87_008667</name>
</gene>
<comment type="caution">
    <text evidence="11">The sequence shown here is derived from an EMBL/GenBank/DDBJ whole genome shotgun (WGS) entry which is preliminary data.</text>
</comment>
<dbReference type="InterPro" id="IPR050224">
    <property type="entry name" value="TALE_homeobox"/>
</dbReference>
<dbReference type="AlphaFoldDB" id="A0AAN7Q154"/>
<dbReference type="GO" id="GO:0003677">
    <property type="term" value="F:DNA binding"/>
    <property type="evidence" value="ECO:0007669"/>
    <property type="project" value="UniProtKB-UniRule"/>
</dbReference>
<feature type="compositionally biased region" description="Basic and acidic residues" evidence="9">
    <location>
        <begin position="204"/>
        <end position="230"/>
    </location>
</feature>
<dbReference type="PANTHER" id="PTHR11850">
    <property type="entry name" value="HOMEOBOX PROTEIN TRANSCRIPTION FACTORS"/>
    <property type="match status" value="1"/>
</dbReference>
<feature type="compositionally biased region" description="Basic and acidic residues" evidence="9">
    <location>
        <begin position="242"/>
        <end position="252"/>
    </location>
</feature>
<accession>A0AAN7Q154</accession>
<evidence type="ECO:0000256" key="1">
    <source>
        <dbReference type="ARBA" id="ARBA00004123"/>
    </source>
</evidence>
<dbReference type="GO" id="GO:0005634">
    <property type="term" value="C:nucleus"/>
    <property type="evidence" value="ECO:0007669"/>
    <property type="project" value="UniProtKB-SubCell"/>
</dbReference>
<evidence type="ECO:0000313" key="12">
    <source>
        <dbReference type="Proteomes" id="UP001345219"/>
    </source>
</evidence>
<dbReference type="Gene3D" id="1.10.10.60">
    <property type="entry name" value="Homeodomain-like"/>
    <property type="match status" value="1"/>
</dbReference>
<evidence type="ECO:0000256" key="8">
    <source>
        <dbReference type="PROSITE-ProRule" id="PRU00108"/>
    </source>
</evidence>
<evidence type="ECO:0000256" key="6">
    <source>
        <dbReference type="ARBA" id="ARBA00023163"/>
    </source>
</evidence>
<dbReference type="GO" id="GO:0006355">
    <property type="term" value="P:regulation of DNA-templated transcription"/>
    <property type="evidence" value="ECO:0007669"/>
    <property type="project" value="InterPro"/>
</dbReference>
<dbReference type="InterPro" id="IPR009057">
    <property type="entry name" value="Homeodomain-like_sf"/>
</dbReference>
<evidence type="ECO:0000256" key="2">
    <source>
        <dbReference type="ARBA" id="ARBA00006454"/>
    </source>
</evidence>
<feature type="compositionally biased region" description="Basic and acidic residues" evidence="9">
    <location>
        <begin position="453"/>
        <end position="466"/>
    </location>
</feature>
<feature type="region of interest" description="Disordered" evidence="9">
    <location>
        <begin position="436"/>
        <end position="476"/>
    </location>
</feature>
<comment type="subcellular location">
    <subcellularLocation>
        <location evidence="1 8">Nucleus</location>
    </subcellularLocation>
</comment>
<dbReference type="InterPro" id="IPR006563">
    <property type="entry name" value="POX_dom"/>
</dbReference>
<proteinExistence type="inferred from homology"/>
<keyword evidence="12" id="KW-1185">Reference proteome</keyword>
<name>A0AAN7Q154_9MYRT</name>
<keyword evidence="3" id="KW-0805">Transcription regulation</keyword>